<comment type="caution">
    <text evidence="1">The sequence shown here is derived from an EMBL/GenBank/DDBJ whole genome shotgun (WGS) entry which is preliminary data.</text>
</comment>
<proteinExistence type="predicted"/>
<gene>
    <name evidence="1" type="ORF">KDU71_20585</name>
</gene>
<reference evidence="1" key="2">
    <citation type="submission" date="2021-04" db="EMBL/GenBank/DDBJ databases">
        <authorList>
            <person name="Zhang T."/>
            <person name="Zhang Y."/>
            <person name="Lu D."/>
            <person name="Zuo D."/>
            <person name="Du Z."/>
        </authorList>
    </citation>
    <scope>NUCLEOTIDE SEQUENCE</scope>
    <source>
        <strain evidence="1">JR1</strain>
    </source>
</reference>
<evidence type="ECO:0000313" key="2">
    <source>
        <dbReference type="Proteomes" id="UP000679220"/>
    </source>
</evidence>
<name>A0A941F750_9BACT</name>
<organism evidence="1 2">
    <name type="scientific">Carboxylicivirga sediminis</name>
    <dbReference type="NCBI Taxonomy" id="2006564"/>
    <lineage>
        <taxon>Bacteria</taxon>
        <taxon>Pseudomonadati</taxon>
        <taxon>Bacteroidota</taxon>
        <taxon>Bacteroidia</taxon>
        <taxon>Marinilabiliales</taxon>
        <taxon>Marinilabiliaceae</taxon>
        <taxon>Carboxylicivirga</taxon>
    </lineage>
</organism>
<evidence type="ECO:0000313" key="1">
    <source>
        <dbReference type="EMBL" id="MBR8537978.1"/>
    </source>
</evidence>
<keyword evidence="2" id="KW-1185">Reference proteome</keyword>
<sequence length="154" mass="17363">MRNLSIKVNQKTKIEAQYFKLIGVTLLMTAACVSDSGARKSLFFDNIDVREIILEQFQLLSTSHWQEVIDWENAIDESRELPANYQALPVKVAYSVVKSSQSLPDLNDEAETTSADHLSLGLRNIADTYSRYEHTLGIIDRNKYSLITRAGPLA</sequence>
<dbReference type="EMBL" id="JAGTAR010000045">
    <property type="protein sequence ID" value="MBR8537978.1"/>
    <property type="molecule type" value="Genomic_DNA"/>
</dbReference>
<protein>
    <submittedName>
        <fullName evidence="1">Uncharacterized protein</fullName>
    </submittedName>
</protein>
<dbReference type="PROSITE" id="PS51257">
    <property type="entry name" value="PROKAR_LIPOPROTEIN"/>
    <property type="match status" value="1"/>
</dbReference>
<dbReference type="RefSeq" id="WP_212193002.1">
    <property type="nucleotide sequence ID" value="NZ_JAGTAR010000045.1"/>
</dbReference>
<dbReference type="AlphaFoldDB" id="A0A941F750"/>
<dbReference type="Proteomes" id="UP000679220">
    <property type="component" value="Unassembled WGS sequence"/>
</dbReference>
<accession>A0A941F750</accession>
<reference evidence="1" key="1">
    <citation type="journal article" date="2018" name="Int. J. Syst. Evol. Microbiol.">
        <title>Carboxylicivirga sediminis sp. nov., isolated from coastal sediment.</title>
        <authorList>
            <person name="Wang F.Q."/>
            <person name="Ren L.H."/>
            <person name="Zou R.J."/>
            <person name="Sun Y.Z."/>
            <person name="Liu X.J."/>
            <person name="Jiang F."/>
            <person name="Liu L.J."/>
        </authorList>
    </citation>
    <scope>NUCLEOTIDE SEQUENCE</scope>
    <source>
        <strain evidence="1">JR1</strain>
    </source>
</reference>